<evidence type="ECO:0000256" key="2">
    <source>
        <dbReference type="ARBA" id="ARBA00004977"/>
    </source>
</evidence>
<dbReference type="InterPro" id="IPR006076">
    <property type="entry name" value="FAD-dep_OxRdtase"/>
</dbReference>
<protein>
    <recommendedName>
        <fullName evidence="5">Aerobic glycerol-3-phosphate dehydrogenase</fullName>
        <ecNumber evidence="4">1.1.5.3</ecNumber>
    </recommendedName>
</protein>
<comment type="caution">
    <text evidence="13">The sequence shown here is derived from an EMBL/GenBank/DDBJ whole genome shotgun (WGS) entry which is preliminary data.</text>
</comment>
<dbReference type="GO" id="GO:0019563">
    <property type="term" value="P:glycerol catabolic process"/>
    <property type="evidence" value="ECO:0007669"/>
    <property type="project" value="UniProtKB-UniPathway"/>
</dbReference>
<keyword evidence="6" id="KW-0285">Flavoprotein</keyword>
<evidence type="ECO:0000256" key="4">
    <source>
        <dbReference type="ARBA" id="ARBA00013029"/>
    </source>
</evidence>
<proteinExistence type="inferred from homology"/>
<dbReference type="SUPFAM" id="SSF54373">
    <property type="entry name" value="FAD-linked reductases, C-terminal domain"/>
    <property type="match status" value="1"/>
</dbReference>
<keyword evidence="7" id="KW-0319">Glycerol metabolism</keyword>
<evidence type="ECO:0000256" key="7">
    <source>
        <dbReference type="ARBA" id="ARBA00022798"/>
    </source>
</evidence>
<evidence type="ECO:0000256" key="5">
    <source>
        <dbReference type="ARBA" id="ARBA00017956"/>
    </source>
</evidence>
<dbReference type="Proteomes" id="UP000285120">
    <property type="component" value="Unassembled WGS sequence"/>
</dbReference>
<feature type="domain" description="FAD dependent oxidoreductase" evidence="11">
    <location>
        <begin position="24"/>
        <end position="376"/>
    </location>
</feature>
<dbReference type="GO" id="GO:0046168">
    <property type="term" value="P:glycerol-3-phosphate catabolic process"/>
    <property type="evidence" value="ECO:0007669"/>
    <property type="project" value="TreeGrafter"/>
</dbReference>
<evidence type="ECO:0000313" key="13">
    <source>
        <dbReference type="EMBL" id="RKD73175.1"/>
    </source>
</evidence>
<evidence type="ECO:0000313" key="14">
    <source>
        <dbReference type="Proteomes" id="UP000285120"/>
    </source>
</evidence>
<gene>
    <name evidence="13" type="ORF">ATL39_2381</name>
</gene>
<dbReference type="UniPathway" id="UPA00618">
    <property type="reaction ID" value="UER00674"/>
</dbReference>
<dbReference type="InterPro" id="IPR036188">
    <property type="entry name" value="FAD/NAD-bd_sf"/>
</dbReference>
<dbReference type="SUPFAM" id="SSF51905">
    <property type="entry name" value="FAD/NAD(P)-binding domain"/>
    <property type="match status" value="1"/>
</dbReference>
<comment type="pathway">
    <text evidence="2">Polyol metabolism; glycerol degradation via glycerol kinase pathway; glycerone phosphate from sn-glycerol 3-phosphate (aerobic route): step 1/1.</text>
</comment>
<dbReference type="Gene3D" id="3.30.9.10">
    <property type="entry name" value="D-Amino Acid Oxidase, subunit A, domain 2"/>
    <property type="match status" value="1"/>
</dbReference>
<organism evidence="13 14">
    <name type="scientific">Sinobaca qinghaiensis</name>
    <dbReference type="NCBI Taxonomy" id="342944"/>
    <lineage>
        <taxon>Bacteria</taxon>
        <taxon>Bacillati</taxon>
        <taxon>Bacillota</taxon>
        <taxon>Bacilli</taxon>
        <taxon>Bacillales</taxon>
        <taxon>Sporolactobacillaceae</taxon>
        <taxon>Sinobaca</taxon>
    </lineage>
</organism>
<name>A0A419V3T6_9BACL</name>
<comment type="cofactor">
    <cofactor evidence="1">
        <name>FAD</name>
        <dbReference type="ChEBI" id="CHEBI:57692"/>
    </cofactor>
</comment>
<dbReference type="Gene3D" id="3.50.50.60">
    <property type="entry name" value="FAD/NAD(P)-binding domain"/>
    <property type="match status" value="1"/>
</dbReference>
<dbReference type="EC" id="1.1.5.3" evidence="4"/>
<feature type="domain" description="Alpha-glycerophosphate oxidase C-terminal" evidence="12">
    <location>
        <begin position="401"/>
        <end position="529"/>
    </location>
</feature>
<reference evidence="13 14" key="1">
    <citation type="submission" date="2018-09" db="EMBL/GenBank/DDBJ databases">
        <title>Genomic Encyclopedia of Archaeal and Bacterial Type Strains, Phase II (KMG-II): from individual species to whole genera.</title>
        <authorList>
            <person name="Goeker M."/>
        </authorList>
    </citation>
    <scope>NUCLEOTIDE SEQUENCE [LARGE SCALE GENOMIC DNA]</scope>
    <source>
        <strain evidence="13 14">DSM 17008</strain>
    </source>
</reference>
<dbReference type="InterPro" id="IPR038299">
    <property type="entry name" value="DAO_C_sf"/>
</dbReference>
<dbReference type="PROSITE" id="PS00978">
    <property type="entry name" value="FAD_G3PDH_2"/>
    <property type="match status" value="1"/>
</dbReference>
<dbReference type="Pfam" id="PF01266">
    <property type="entry name" value="DAO"/>
    <property type="match status" value="1"/>
</dbReference>
<dbReference type="EMBL" id="RAPK01000009">
    <property type="protein sequence ID" value="RKD73175.1"/>
    <property type="molecule type" value="Genomic_DNA"/>
</dbReference>
<dbReference type="Pfam" id="PF16901">
    <property type="entry name" value="DAO_C"/>
    <property type="match status" value="1"/>
</dbReference>
<accession>A0A419V3T6</accession>
<dbReference type="InterPro" id="IPR031656">
    <property type="entry name" value="DAO_C"/>
</dbReference>
<dbReference type="InterPro" id="IPR000447">
    <property type="entry name" value="G3P_DH_FAD-dep"/>
</dbReference>
<evidence type="ECO:0000256" key="6">
    <source>
        <dbReference type="ARBA" id="ARBA00022630"/>
    </source>
</evidence>
<keyword evidence="9" id="KW-0560">Oxidoreductase</keyword>
<dbReference type="AlphaFoldDB" id="A0A419V3T6"/>
<evidence type="ECO:0000256" key="10">
    <source>
        <dbReference type="ARBA" id="ARBA00049055"/>
    </source>
</evidence>
<evidence type="ECO:0000259" key="12">
    <source>
        <dbReference type="Pfam" id="PF16901"/>
    </source>
</evidence>
<evidence type="ECO:0000256" key="3">
    <source>
        <dbReference type="ARBA" id="ARBA00007330"/>
    </source>
</evidence>
<sequence length="559" mass="62456">MNNQSFSAVSRESRLEQMSRETLDVLVIGGGITGAGISLDAAARGMKTGLVEMQDFAAGTSSRSTKLVHGGLRYLKQYEVGLVAEVGTERAIVYENAPHVTEPQWMLLPLVENGSFGKTSMSFGLKVYDRLAKVKKEEQRFMLNREKTLEKEPLLRNEGLKGGGVYVEYRTDDARLTLETIKRSIDFGANPVNYARVEDFVYENGKAVAVKVKDTVNNKEYTIYANHIINAAGPWVDTLRKKDGSNFGKHLRLTKGIHLVFDRTRFPLRQATYFDTPDGRMAFAIPRDNKTYVGTTDTVYEADIASPRMTEEDRSYVLEISNYMFPELKLTKEDVESSWAGLRPLIYEEGKSASEISRKDEVFLSETGLISIAGGKLTGYRKMAEKAVDIVAERMNIHAPCPTEHIHLSGGAVDGSSGFDTYVKTQAYLGEQAGLSKDEAEQVIEFYGSNAPNVFAHIKKQKTDIEQAGLPLKLGGQILYALEEEMAVTPLDFFNRRAALLFFGMNEVDKWKEPVLAFMKKKAGWNETQAASFVEELETEIRYAKHTEEEVETESAVLS</sequence>
<comment type="similarity">
    <text evidence="3">Belongs to the FAD-dependent glycerol-3-phosphate dehydrogenase family.</text>
</comment>
<dbReference type="PRINTS" id="PR01001">
    <property type="entry name" value="FADG3PDH"/>
</dbReference>
<dbReference type="PANTHER" id="PTHR11985">
    <property type="entry name" value="GLYCEROL-3-PHOSPHATE DEHYDROGENASE"/>
    <property type="match status" value="1"/>
</dbReference>
<keyword evidence="8" id="KW-0274">FAD</keyword>
<comment type="catalytic activity">
    <reaction evidence="10">
        <text>a quinone + sn-glycerol 3-phosphate = dihydroxyacetone phosphate + a quinol</text>
        <dbReference type="Rhea" id="RHEA:18977"/>
        <dbReference type="ChEBI" id="CHEBI:24646"/>
        <dbReference type="ChEBI" id="CHEBI:57597"/>
        <dbReference type="ChEBI" id="CHEBI:57642"/>
        <dbReference type="ChEBI" id="CHEBI:132124"/>
        <dbReference type="EC" id="1.1.5.3"/>
    </reaction>
</comment>
<evidence type="ECO:0000256" key="9">
    <source>
        <dbReference type="ARBA" id="ARBA00023002"/>
    </source>
</evidence>
<dbReference type="Gene3D" id="1.10.8.870">
    <property type="entry name" value="Alpha-glycerophosphate oxidase, cap domain"/>
    <property type="match status" value="1"/>
</dbReference>
<dbReference type="GO" id="GO:0004368">
    <property type="term" value="F:glycerol-3-phosphate dehydrogenase (quinone) activity"/>
    <property type="evidence" value="ECO:0007669"/>
    <property type="project" value="UniProtKB-EC"/>
</dbReference>
<evidence type="ECO:0000256" key="1">
    <source>
        <dbReference type="ARBA" id="ARBA00001974"/>
    </source>
</evidence>
<evidence type="ECO:0000259" key="11">
    <source>
        <dbReference type="Pfam" id="PF01266"/>
    </source>
</evidence>
<dbReference type="PANTHER" id="PTHR11985:SF35">
    <property type="entry name" value="ANAEROBIC GLYCEROL-3-PHOSPHATE DEHYDROGENASE SUBUNIT A"/>
    <property type="match status" value="1"/>
</dbReference>
<evidence type="ECO:0000256" key="8">
    <source>
        <dbReference type="ARBA" id="ARBA00022827"/>
    </source>
</evidence>
<keyword evidence="14" id="KW-1185">Reference proteome</keyword>